<keyword evidence="3" id="KW-0964">Secreted</keyword>
<feature type="compositionally biased region" description="Low complexity" evidence="12">
    <location>
        <begin position="416"/>
        <end position="430"/>
    </location>
</feature>
<evidence type="ECO:0000256" key="10">
    <source>
        <dbReference type="ARBA" id="ARBA00023180"/>
    </source>
</evidence>
<evidence type="ECO:0000256" key="11">
    <source>
        <dbReference type="ARBA" id="ARBA00046340"/>
    </source>
</evidence>
<dbReference type="Pfam" id="PF22810">
    <property type="entry name" value="LPMO_AA14"/>
    <property type="match status" value="1"/>
</dbReference>
<dbReference type="EMBL" id="JAEVFJ010000014">
    <property type="protein sequence ID" value="KAH8100776.1"/>
    <property type="molecule type" value="Genomic_DNA"/>
</dbReference>
<evidence type="ECO:0000256" key="4">
    <source>
        <dbReference type="ARBA" id="ARBA00022723"/>
    </source>
</evidence>
<feature type="chain" id="PRO_5035457504" description="Lytic polysaccharide monooxygenase" evidence="13">
    <location>
        <begin position="18"/>
        <end position="442"/>
    </location>
</feature>
<keyword evidence="5 13" id="KW-0732">Signal</keyword>
<comment type="subcellular location">
    <subcellularLocation>
        <location evidence="2">Secreted</location>
    </subcellularLocation>
</comment>
<keyword evidence="10" id="KW-0325">Glycoprotein</keyword>
<feature type="compositionally biased region" description="Basic and acidic residues" evidence="12">
    <location>
        <begin position="431"/>
        <end position="442"/>
    </location>
</feature>
<feature type="region of interest" description="Disordered" evidence="12">
    <location>
        <begin position="312"/>
        <end position="345"/>
    </location>
</feature>
<evidence type="ECO:0008006" key="16">
    <source>
        <dbReference type="Google" id="ProtNLM"/>
    </source>
</evidence>
<protein>
    <recommendedName>
        <fullName evidence="16">Lytic polysaccharide monooxygenase</fullName>
    </recommendedName>
</protein>
<dbReference type="GO" id="GO:0004497">
    <property type="term" value="F:monooxygenase activity"/>
    <property type="evidence" value="ECO:0007669"/>
    <property type="project" value="UniProtKB-KW"/>
</dbReference>
<evidence type="ECO:0000256" key="13">
    <source>
        <dbReference type="SAM" id="SignalP"/>
    </source>
</evidence>
<sequence>MIFILLAFIGSVQVASAHISIWHPSMWGFNVTDKSYPYDNRPVTPLADYTFDQWWFHGHLDHPPHKEDVFELPAGQTVTTELACNKGATSFFASSEGGDIRQGDNPCPNAPMSEYHTNGPDDLKGCSLAIAYKSDVTQVQPEDFTVFSVNHTCVFHRFTDFQVPAAMPPCPKGGCICAWFWIHSEDSGSEQNYMNGFQCNITGSTSNVALAKPEVARRCGADPKRNKMEAAPGNCTYGAKQPFYWFQKERNNVFEDQYAPPFYLDLYNFKDGAQDDIFQNSYPGGLPSPSPNSTFVPTPVIFGAAASATIDSGPSSSPLTPSSPSSSSVSSSPQTTTEAAPAAPPSAQVSVIVSTSVVLTTQVVTVTASVPAITPTPTAAPVISTAAAVSPSASSTVTEYSFQFVTVTAALPGVPSAVPSVSSVESSPPVKSRDGLTRSEQV</sequence>
<dbReference type="Proteomes" id="UP000813824">
    <property type="component" value="Unassembled WGS sequence"/>
</dbReference>
<keyword evidence="4" id="KW-0479">Metal-binding</keyword>
<organism evidence="14 15">
    <name type="scientific">Cristinia sonorae</name>
    <dbReference type="NCBI Taxonomy" id="1940300"/>
    <lineage>
        <taxon>Eukaryota</taxon>
        <taxon>Fungi</taxon>
        <taxon>Dikarya</taxon>
        <taxon>Basidiomycota</taxon>
        <taxon>Agaricomycotina</taxon>
        <taxon>Agaricomycetes</taxon>
        <taxon>Agaricomycetidae</taxon>
        <taxon>Agaricales</taxon>
        <taxon>Pleurotineae</taxon>
        <taxon>Stephanosporaceae</taxon>
        <taxon>Cristinia</taxon>
    </lineage>
</organism>
<accession>A0A8K0UNX4</accession>
<evidence type="ECO:0000256" key="6">
    <source>
        <dbReference type="ARBA" id="ARBA00023002"/>
    </source>
</evidence>
<comment type="cofactor">
    <cofactor evidence="1">
        <name>Cu(2+)</name>
        <dbReference type="ChEBI" id="CHEBI:29036"/>
    </cofactor>
</comment>
<evidence type="ECO:0000256" key="12">
    <source>
        <dbReference type="SAM" id="MobiDB-lite"/>
    </source>
</evidence>
<dbReference type="OrthoDB" id="2019572at2759"/>
<feature type="region of interest" description="Disordered" evidence="12">
    <location>
        <begin position="416"/>
        <end position="442"/>
    </location>
</feature>
<keyword evidence="15" id="KW-1185">Reference proteome</keyword>
<comment type="caution">
    <text evidence="14">The sequence shown here is derived from an EMBL/GenBank/DDBJ whole genome shotgun (WGS) entry which is preliminary data.</text>
</comment>
<dbReference type="GO" id="GO:0046872">
    <property type="term" value="F:metal ion binding"/>
    <property type="evidence" value="ECO:0007669"/>
    <property type="project" value="UniProtKB-KW"/>
</dbReference>
<evidence type="ECO:0000256" key="5">
    <source>
        <dbReference type="ARBA" id="ARBA00022729"/>
    </source>
</evidence>
<evidence type="ECO:0000256" key="1">
    <source>
        <dbReference type="ARBA" id="ARBA00001973"/>
    </source>
</evidence>
<evidence type="ECO:0000313" key="14">
    <source>
        <dbReference type="EMBL" id="KAH8100776.1"/>
    </source>
</evidence>
<keyword evidence="6" id="KW-0560">Oxidoreductase</keyword>
<evidence type="ECO:0000256" key="9">
    <source>
        <dbReference type="ARBA" id="ARBA00023157"/>
    </source>
</evidence>
<reference evidence="14" key="1">
    <citation type="journal article" date="2021" name="New Phytol.">
        <title>Evolutionary innovations through gain and loss of genes in the ectomycorrhizal Boletales.</title>
        <authorList>
            <person name="Wu G."/>
            <person name="Miyauchi S."/>
            <person name="Morin E."/>
            <person name="Kuo A."/>
            <person name="Drula E."/>
            <person name="Varga T."/>
            <person name="Kohler A."/>
            <person name="Feng B."/>
            <person name="Cao Y."/>
            <person name="Lipzen A."/>
            <person name="Daum C."/>
            <person name="Hundley H."/>
            <person name="Pangilinan J."/>
            <person name="Johnson J."/>
            <person name="Barry K."/>
            <person name="LaButti K."/>
            <person name="Ng V."/>
            <person name="Ahrendt S."/>
            <person name="Min B."/>
            <person name="Choi I.G."/>
            <person name="Park H."/>
            <person name="Plett J.M."/>
            <person name="Magnuson J."/>
            <person name="Spatafora J.W."/>
            <person name="Nagy L.G."/>
            <person name="Henrissat B."/>
            <person name="Grigoriev I.V."/>
            <person name="Yang Z.L."/>
            <person name="Xu J."/>
            <person name="Martin F.M."/>
        </authorList>
    </citation>
    <scope>NUCLEOTIDE SEQUENCE</scope>
    <source>
        <strain evidence="14">KKN 215</strain>
    </source>
</reference>
<evidence type="ECO:0000313" key="15">
    <source>
        <dbReference type="Proteomes" id="UP000813824"/>
    </source>
</evidence>
<dbReference type="Gene3D" id="2.70.50.70">
    <property type="match status" value="1"/>
</dbReference>
<keyword evidence="9" id="KW-1015">Disulfide bond</keyword>
<evidence type="ECO:0000256" key="3">
    <source>
        <dbReference type="ARBA" id="ARBA00022525"/>
    </source>
</evidence>
<name>A0A8K0UNX4_9AGAR</name>
<feature type="signal peptide" evidence="13">
    <location>
        <begin position="1"/>
        <end position="17"/>
    </location>
</feature>
<evidence type="ECO:0000256" key="2">
    <source>
        <dbReference type="ARBA" id="ARBA00004613"/>
    </source>
</evidence>
<proteinExistence type="inferred from homology"/>
<gene>
    <name evidence="14" type="ORF">BXZ70DRAFT_1064400</name>
</gene>
<dbReference type="GO" id="GO:0005576">
    <property type="term" value="C:extracellular region"/>
    <property type="evidence" value="ECO:0007669"/>
    <property type="project" value="UniProtKB-SubCell"/>
</dbReference>
<dbReference type="InterPro" id="IPR054497">
    <property type="entry name" value="LPMO_AA14"/>
</dbReference>
<evidence type="ECO:0000256" key="8">
    <source>
        <dbReference type="ARBA" id="ARBA00023033"/>
    </source>
</evidence>
<keyword evidence="8" id="KW-0503">Monooxygenase</keyword>
<evidence type="ECO:0000256" key="7">
    <source>
        <dbReference type="ARBA" id="ARBA00023008"/>
    </source>
</evidence>
<keyword evidence="7" id="KW-0186">Copper</keyword>
<dbReference type="AlphaFoldDB" id="A0A8K0UNX4"/>
<comment type="similarity">
    <text evidence="11">Belongs to the polysaccharide monooxygenase AA14 family.</text>
</comment>